<dbReference type="AlphaFoldDB" id="A0AAW3JV50"/>
<protein>
    <submittedName>
        <fullName evidence="1">Uncharacterized protein</fullName>
    </submittedName>
</protein>
<organism evidence="1 2">
    <name type="scientific">Butyribacter intestini</name>
    <dbReference type="NCBI Taxonomy" id="1703332"/>
    <lineage>
        <taxon>Bacteria</taxon>
        <taxon>Bacillati</taxon>
        <taxon>Bacillota</taxon>
        <taxon>Clostridia</taxon>
        <taxon>Lachnospirales</taxon>
        <taxon>Lachnospiraceae</taxon>
        <taxon>Butyribacter</taxon>
    </lineage>
</organism>
<gene>
    <name evidence="1" type="ORF">APZ18_02325</name>
</gene>
<sequence length="150" mass="17318">MGYEKSKGLVAVASGYDGSSYSYTRLSYKYIQPNGALAITPDQIQDLDSYRNGNGILKRHVLPNKVPSIEWSTPYLRYEDKCRLIALINKAMTYGTGVKNQRRLRARYYNDWSDDYDTHDFYVPDVQFQYGGLYHGAPMYLPIKIQMIGY</sequence>
<dbReference type="Pfam" id="PF20458">
    <property type="entry name" value="DUF6711"/>
    <property type="match status" value="1"/>
</dbReference>
<evidence type="ECO:0000313" key="2">
    <source>
        <dbReference type="Proteomes" id="UP000050833"/>
    </source>
</evidence>
<comment type="caution">
    <text evidence="1">The sequence shown here is derived from an EMBL/GenBank/DDBJ whole genome shotgun (WGS) entry which is preliminary data.</text>
</comment>
<dbReference type="EMBL" id="LLKB01000001">
    <property type="protein sequence ID" value="KQC86050.1"/>
    <property type="molecule type" value="Genomic_DNA"/>
</dbReference>
<evidence type="ECO:0000313" key="1">
    <source>
        <dbReference type="EMBL" id="KQC86050.1"/>
    </source>
</evidence>
<dbReference type="InterPro" id="IPR046557">
    <property type="entry name" value="DUF6711"/>
</dbReference>
<name>A0AAW3JV50_9FIRM</name>
<dbReference type="Proteomes" id="UP000050833">
    <property type="component" value="Unassembled WGS sequence"/>
</dbReference>
<accession>A0AAW3JV50</accession>
<proteinExistence type="predicted"/>
<reference evidence="1 2" key="1">
    <citation type="submission" date="2015-10" db="EMBL/GenBank/DDBJ databases">
        <title>Butyribacter intestini gen. nov., sp. nov., a butyric acid-producing bacterium of the family Lachnospiraceae isolated from the human faeces.</title>
        <authorList>
            <person name="Zou Y."/>
            <person name="Xue W."/>
            <person name="Luo G."/>
            <person name="Lv M."/>
        </authorList>
    </citation>
    <scope>NUCLEOTIDE SEQUENCE [LARGE SCALE GENOMIC DNA]</scope>
    <source>
        <strain evidence="1 2">TF01-11</strain>
    </source>
</reference>
<dbReference type="RefSeq" id="WP_055941243.1">
    <property type="nucleotide sequence ID" value="NZ_JAQDDZ010000003.1"/>
</dbReference>
<keyword evidence="2" id="KW-1185">Reference proteome</keyword>